<evidence type="ECO:0000259" key="5">
    <source>
        <dbReference type="PROSITE" id="PS01124"/>
    </source>
</evidence>
<dbReference type="InterPro" id="IPR018060">
    <property type="entry name" value="HTH_AraC"/>
</dbReference>
<dbReference type="SMART" id="SM00448">
    <property type="entry name" value="REC"/>
    <property type="match status" value="1"/>
</dbReference>
<evidence type="ECO:0000256" key="2">
    <source>
        <dbReference type="ARBA" id="ARBA00023125"/>
    </source>
</evidence>
<dbReference type="SMART" id="SM00342">
    <property type="entry name" value="HTH_ARAC"/>
    <property type="match status" value="1"/>
</dbReference>
<dbReference type="AlphaFoldDB" id="A0A800MVH8"/>
<dbReference type="InterPro" id="IPR011006">
    <property type="entry name" value="CheY-like_superfamily"/>
</dbReference>
<keyword evidence="2" id="KW-0238">DNA-binding</keyword>
<dbReference type="PANTHER" id="PTHR43280:SF10">
    <property type="entry name" value="REGULATORY PROTEIN POCR"/>
    <property type="match status" value="1"/>
</dbReference>
<evidence type="ECO:0000256" key="4">
    <source>
        <dbReference type="PROSITE-ProRule" id="PRU00169"/>
    </source>
</evidence>
<name>A0A800MVH8_CYTFI</name>
<dbReference type="OrthoDB" id="9788446at2"/>
<feature type="domain" description="HTH araC/xylS-type" evidence="5">
    <location>
        <begin position="148"/>
        <end position="246"/>
    </location>
</feature>
<dbReference type="InterPro" id="IPR001789">
    <property type="entry name" value="Sig_transdc_resp-reg_receiver"/>
</dbReference>
<dbReference type="Gene3D" id="1.10.10.60">
    <property type="entry name" value="Homeodomain-like"/>
    <property type="match status" value="2"/>
</dbReference>
<dbReference type="GO" id="GO:0000160">
    <property type="term" value="P:phosphorelay signal transduction system"/>
    <property type="evidence" value="ECO:0007669"/>
    <property type="project" value="InterPro"/>
</dbReference>
<dbReference type="Proteomes" id="UP000465778">
    <property type="component" value="Unassembled WGS sequence"/>
</dbReference>
<feature type="domain" description="Response regulatory" evidence="6">
    <location>
        <begin position="3"/>
        <end position="120"/>
    </location>
</feature>
<evidence type="ECO:0000259" key="6">
    <source>
        <dbReference type="PROSITE" id="PS50110"/>
    </source>
</evidence>
<evidence type="ECO:0000256" key="1">
    <source>
        <dbReference type="ARBA" id="ARBA00023015"/>
    </source>
</evidence>
<dbReference type="SUPFAM" id="SSF52172">
    <property type="entry name" value="CheY-like"/>
    <property type="match status" value="1"/>
</dbReference>
<dbReference type="SUPFAM" id="SSF46689">
    <property type="entry name" value="Homeodomain-like"/>
    <property type="match status" value="2"/>
</dbReference>
<dbReference type="GO" id="GO:0003700">
    <property type="term" value="F:DNA-binding transcription factor activity"/>
    <property type="evidence" value="ECO:0007669"/>
    <property type="project" value="InterPro"/>
</dbReference>
<dbReference type="Gene3D" id="3.40.50.2300">
    <property type="match status" value="1"/>
</dbReference>
<organism evidence="7 8">
    <name type="scientific">Cytobacillus firmus</name>
    <name type="common">Bacillus firmus</name>
    <dbReference type="NCBI Taxonomy" id="1399"/>
    <lineage>
        <taxon>Bacteria</taxon>
        <taxon>Bacillati</taxon>
        <taxon>Bacillota</taxon>
        <taxon>Bacilli</taxon>
        <taxon>Bacillales</taxon>
        <taxon>Bacillaceae</taxon>
        <taxon>Cytobacillus</taxon>
    </lineage>
</organism>
<proteinExistence type="predicted"/>
<dbReference type="InterPro" id="IPR018062">
    <property type="entry name" value="HTH_AraC-typ_CS"/>
</dbReference>
<keyword evidence="1" id="KW-0805">Transcription regulation</keyword>
<dbReference type="InterPro" id="IPR009057">
    <property type="entry name" value="Homeodomain-like_sf"/>
</dbReference>
<reference evidence="7 8" key="1">
    <citation type="journal article" date="2020" name="G3 (Bethesda)">
        <title>Whole Genome Sequencing and Comparative Genomics of Two Nematicidal Bacillus Strains Reveals a Wide Range of Possible Virulence Factors.</title>
        <authorList>
            <person name="Susic N."/>
            <person name="Janezic S."/>
            <person name="Rupnik M."/>
            <person name="Geric Stare B."/>
        </authorList>
    </citation>
    <scope>NUCLEOTIDE SEQUENCE [LARGE SCALE GENOMIC DNA]</scope>
    <source>
        <strain evidence="7 8">I-1582</strain>
    </source>
</reference>
<keyword evidence="3" id="KW-0804">Transcription</keyword>
<comment type="caution">
    <text evidence="7">The sequence shown here is derived from an EMBL/GenBank/DDBJ whole genome shotgun (WGS) entry which is preliminary data.</text>
</comment>
<protein>
    <submittedName>
        <fullName evidence="7">Transcriptional regulator, AraC family</fullName>
    </submittedName>
</protein>
<dbReference type="PROSITE" id="PS00041">
    <property type="entry name" value="HTH_ARAC_FAMILY_1"/>
    <property type="match status" value="1"/>
</dbReference>
<evidence type="ECO:0000313" key="7">
    <source>
        <dbReference type="EMBL" id="KAF0823187.1"/>
    </source>
</evidence>
<dbReference type="PROSITE" id="PS01124">
    <property type="entry name" value="HTH_ARAC_FAMILY_2"/>
    <property type="match status" value="1"/>
</dbReference>
<gene>
    <name evidence="7" type="ORF">KIS1582_3005</name>
</gene>
<dbReference type="EMBL" id="VDEM01000036">
    <property type="protein sequence ID" value="KAF0823187.1"/>
    <property type="molecule type" value="Genomic_DNA"/>
</dbReference>
<accession>A0A800MVH8</accession>
<dbReference type="PRINTS" id="PR00032">
    <property type="entry name" value="HTHARAC"/>
</dbReference>
<dbReference type="Pfam" id="PF00072">
    <property type="entry name" value="Response_reg"/>
    <property type="match status" value="1"/>
</dbReference>
<comment type="caution">
    <text evidence="4">Lacks conserved residue(s) required for the propagation of feature annotation.</text>
</comment>
<dbReference type="GO" id="GO:0043565">
    <property type="term" value="F:sequence-specific DNA binding"/>
    <property type="evidence" value="ECO:0007669"/>
    <property type="project" value="InterPro"/>
</dbReference>
<evidence type="ECO:0000256" key="3">
    <source>
        <dbReference type="ARBA" id="ARBA00023163"/>
    </source>
</evidence>
<dbReference type="Pfam" id="PF12833">
    <property type="entry name" value="HTH_18"/>
    <property type="match status" value="1"/>
</dbReference>
<dbReference type="PANTHER" id="PTHR43280">
    <property type="entry name" value="ARAC-FAMILY TRANSCRIPTIONAL REGULATOR"/>
    <property type="match status" value="1"/>
</dbReference>
<sequence>MPNMLIVDDEYESRYFLREFIASSEYQYFSVHEAETYEKGLLLLKQLKPSILIVEISLPGNNGFELGKEAKRWDPEISVIIYTQLKIFEYVQSAINLGFSAFLLKPVSRSEIKQAFERIIVHSLSTETNRFTGKREDTANVDLAHPIESSIQYIQSHFKNPITLNQVADSVYLSPSHFSRLFKEEMGVTFIEYLTAYRIEQSKSLLKMTSLPIEVIAHQIGFTSSGYFATTFKKSERCTPSEYRSLFIN</sequence>
<dbReference type="PROSITE" id="PS50110">
    <property type="entry name" value="RESPONSE_REGULATORY"/>
    <property type="match status" value="1"/>
</dbReference>
<evidence type="ECO:0000313" key="8">
    <source>
        <dbReference type="Proteomes" id="UP000465778"/>
    </source>
</evidence>
<dbReference type="RefSeq" id="WP_159345628.1">
    <property type="nucleotide sequence ID" value="NZ_JBALOT010000050.1"/>
</dbReference>
<dbReference type="InterPro" id="IPR020449">
    <property type="entry name" value="Tscrpt_reg_AraC-type_HTH"/>
</dbReference>